<evidence type="ECO:0000313" key="6">
    <source>
        <dbReference type="RefSeq" id="XP_024893025.1"/>
    </source>
</evidence>
<evidence type="ECO:0000313" key="5">
    <source>
        <dbReference type="Proteomes" id="UP000504618"/>
    </source>
</evidence>
<keyword evidence="4" id="KW-0687">Ribonucleoprotein</keyword>
<evidence type="ECO:0000256" key="1">
    <source>
        <dbReference type="ARBA" id="ARBA00004173"/>
    </source>
</evidence>
<evidence type="ECO:0000256" key="4">
    <source>
        <dbReference type="ARBA" id="ARBA00023274"/>
    </source>
</evidence>
<dbReference type="RefSeq" id="XP_024893025.1">
    <property type="nucleotide sequence ID" value="XM_025037257.1"/>
</dbReference>
<gene>
    <name evidence="6 7" type="primary">LOC112468192</name>
</gene>
<dbReference type="GeneID" id="112468192"/>
<dbReference type="RefSeq" id="XP_024893026.1">
    <property type="nucleotide sequence ID" value="XM_025037258.1"/>
</dbReference>
<keyword evidence="5" id="KW-1185">Reference proteome</keyword>
<evidence type="ECO:0000313" key="7">
    <source>
        <dbReference type="RefSeq" id="XP_024893026.1"/>
    </source>
</evidence>
<dbReference type="AlphaFoldDB" id="A0A6J1RJU1"/>
<dbReference type="GO" id="GO:0005762">
    <property type="term" value="C:mitochondrial large ribosomal subunit"/>
    <property type="evidence" value="ECO:0007669"/>
    <property type="project" value="TreeGrafter"/>
</dbReference>
<evidence type="ECO:0000256" key="3">
    <source>
        <dbReference type="ARBA" id="ARBA00023128"/>
    </source>
</evidence>
<organism evidence="5 6">
    <name type="scientific">Temnothorax curvispinosus</name>
    <dbReference type="NCBI Taxonomy" id="300111"/>
    <lineage>
        <taxon>Eukaryota</taxon>
        <taxon>Metazoa</taxon>
        <taxon>Ecdysozoa</taxon>
        <taxon>Arthropoda</taxon>
        <taxon>Hexapoda</taxon>
        <taxon>Insecta</taxon>
        <taxon>Pterygota</taxon>
        <taxon>Neoptera</taxon>
        <taxon>Endopterygota</taxon>
        <taxon>Hymenoptera</taxon>
        <taxon>Apocrita</taxon>
        <taxon>Aculeata</taxon>
        <taxon>Formicoidea</taxon>
        <taxon>Formicidae</taxon>
        <taxon>Myrmicinae</taxon>
        <taxon>Temnothorax</taxon>
    </lineage>
</organism>
<dbReference type="Pfam" id="PF07147">
    <property type="entry name" value="PDCD9"/>
    <property type="match status" value="1"/>
</dbReference>
<dbReference type="PANTHER" id="PTHR13014">
    <property type="entry name" value="MITOCHONDRIAL 28S RIBOSOMAL PROTEIN S30/P52 PRO-APOTOTIC PROTEIN"/>
    <property type="match status" value="1"/>
</dbReference>
<accession>A0A6J1RJU1</accession>
<evidence type="ECO:0000256" key="2">
    <source>
        <dbReference type="ARBA" id="ARBA00022980"/>
    </source>
</evidence>
<reference evidence="6 7" key="1">
    <citation type="submission" date="2025-04" db="UniProtKB">
        <authorList>
            <consortium name="RefSeq"/>
        </authorList>
    </citation>
    <scope>IDENTIFICATION</scope>
    <source>
        <tissue evidence="6 7">Whole body</tissue>
    </source>
</reference>
<comment type="subcellular location">
    <subcellularLocation>
        <location evidence="1">Mitochondrion</location>
    </subcellularLocation>
</comment>
<dbReference type="GO" id="GO:0006412">
    <property type="term" value="P:translation"/>
    <property type="evidence" value="ECO:0007669"/>
    <property type="project" value="InterPro"/>
</dbReference>
<keyword evidence="2 6" id="KW-0689">Ribosomal protein</keyword>
<dbReference type="GO" id="GO:0003735">
    <property type="term" value="F:structural constituent of ribosome"/>
    <property type="evidence" value="ECO:0007669"/>
    <property type="project" value="InterPro"/>
</dbReference>
<dbReference type="PANTHER" id="PTHR13014:SF3">
    <property type="entry name" value="LARGE RIBOSOMAL SUBUNIT PROTEIN ML65"/>
    <property type="match status" value="1"/>
</dbReference>
<dbReference type="CTD" id="10884"/>
<protein>
    <submittedName>
        <fullName evidence="6 7">39S ribosomal protein S30, mitochondrial</fullName>
    </submittedName>
</protein>
<keyword evidence="3" id="KW-0496">Mitochondrion</keyword>
<proteinExistence type="predicted"/>
<dbReference type="InterPro" id="IPR039982">
    <property type="entry name" value="Ribosomal_mL65"/>
</dbReference>
<dbReference type="InterPro" id="IPR010793">
    <property type="entry name" value="Ribosomal_mL37/mL65"/>
</dbReference>
<dbReference type="OrthoDB" id="6041973at2759"/>
<dbReference type="Proteomes" id="UP000504618">
    <property type="component" value="Unplaced"/>
</dbReference>
<sequence>MFAHIRQRLLFNTVIKYGKQKGYSSTLAVSEVKSEVKSEAEDVTEPIYPPVKDLSWKAQRKRNRQAWYDKIKGLETVEEKQFEINMPRYYGWKSLILKEHVIPYNALAHAQYYTRTHVVQESGLPAFYNNIVSTEQLDRMVQAVKSDIEDNIIFEHCIRRRDHEIPPDKFPLDENVKAHDRKIYMEEVISKALIHRINKTMLIHLAPENLHLLHAEVDFEPRLEASWFVGSLYPSTFRRLKRKSIEFMKDHADDPIDLPVQYIGQPVMHLRHKHPLREIIPLSDCENPALDVPTFKLNPGVLTYNFEKKHLTNIPGFWPGDESEFGLLSYHNCTYLQTRPEKYNDTSTALTVQAILSSYSWLLSQACYQGFSTFNDITYPLTTQTVITNGQWWSFFVYQLNTTLVHSEHADENPKRNICWVTEPIKLFDKIENEKVHGLNEEVLKTLIKFYMNVPEERTGVDLKPYLGKSVKVVADIEHDERRNWLEKQYKYLVNNRPRHRRTPEIYDWQKIYLIRFKTRPLDKKREPWQFGVKAYKRRLDDHCPPYIPRCLRGAKSPKMRQKGRFAKTYYP</sequence>
<name>A0A6J1RJU1_9HYME</name>